<dbReference type="AlphaFoldDB" id="V2XF75"/>
<comment type="caution">
    <text evidence="9">The sequence shown here is derived from an EMBL/GenBank/DDBJ whole genome shotgun (WGS) entry which is preliminary data.</text>
</comment>
<feature type="domain" description="C2H2-type" evidence="8">
    <location>
        <begin position="53"/>
        <end position="82"/>
    </location>
</feature>
<evidence type="ECO:0000313" key="10">
    <source>
        <dbReference type="Proteomes" id="UP000017559"/>
    </source>
</evidence>
<dbReference type="PANTHER" id="PTHR24388:SF104">
    <property type="entry name" value="AT-RICH BINDING PROTEIN-RELATED"/>
    <property type="match status" value="1"/>
</dbReference>
<feature type="region of interest" description="Disordered" evidence="7">
    <location>
        <begin position="127"/>
        <end position="154"/>
    </location>
</feature>
<dbReference type="Pfam" id="PF00096">
    <property type="entry name" value="zf-C2H2"/>
    <property type="match status" value="2"/>
</dbReference>
<proteinExistence type="predicted"/>
<dbReference type="PROSITE" id="PS00028">
    <property type="entry name" value="ZINC_FINGER_C2H2_1"/>
    <property type="match status" value="2"/>
</dbReference>
<feature type="compositionally biased region" description="Low complexity" evidence="7">
    <location>
        <begin position="139"/>
        <end position="152"/>
    </location>
</feature>
<dbReference type="PROSITE" id="PS50157">
    <property type="entry name" value="ZINC_FINGER_C2H2_2"/>
    <property type="match status" value="3"/>
</dbReference>
<dbReference type="HOGENOM" id="CLU_983832_0_0_1"/>
<dbReference type="GO" id="GO:0000981">
    <property type="term" value="F:DNA-binding transcription factor activity, RNA polymerase II-specific"/>
    <property type="evidence" value="ECO:0007669"/>
    <property type="project" value="TreeGrafter"/>
</dbReference>
<dbReference type="EMBL" id="AWSO01000343">
    <property type="protein sequence ID" value="ESK91496.1"/>
    <property type="molecule type" value="Genomic_DNA"/>
</dbReference>
<dbReference type="KEGG" id="mrr:Moror_2628"/>
<evidence type="ECO:0000256" key="6">
    <source>
        <dbReference type="PROSITE-ProRule" id="PRU00042"/>
    </source>
</evidence>
<evidence type="ECO:0000256" key="5">
    <source>
        <dbReference type="ARBA" id="ARBA00023242"/>
    </source>
</evidence>
<dbReference type="FunFam" id="3.30.160.60:FF:002343">
    <property type="entry name" value="Zinc finger protein 33A"/>
    <property type="match status" value="1"/>
</dbReference>
<accession>V2XF75</accession>
<protein>
    <submittedName>
        <fullName evidence="9">C2h2 finger domain</fullName>
    </submittedName>
</protein>
<dbReference type="Gene3D" id="3.30.160.60">
    <property type="entry name" value="Classic Zinc Finger"/>
    <property type="match status" value="2"/>
</dbReference>
<dbReference type="Proteomes" id="UP000017559">
    <property type="component" value="Unassembled WGS sequence"/>
</dbReference>
<dbReference type="InterPro" id="IPR050527">
    <property type="entry name" value="Snail/Krueppel_Znf"/>
</dbReference>
<dbReference type="InterPro" id="IPR036236">
    <property type="entry name" value="Znf_C2H2_sf"/>
</dbReference>
<dbReference type="GO" id="GO:0008270">
    <property type="term" value="F:zinc ion binding"/>
    <property type="evidence" value="ECO:0007669"/>
    <property type="project" value="UniProtKB-KW"/>
</dbReference>
<keyword evidence="10" id="KW-1185">Reference proteome</keyword>
<evidence type="ECO:0000256" key="1">
    <source>
        <dbReference type="ARBA" id="ARBA00022723"/>
    </source>
</evidence>
<dbReference type="GO" id="GO:0000978">
    <property type="term" value="F:RNA polymerase II cis-regulatory region sequence-specific DNA binding"/>
    <property type="evidence" value="ECO:0007669"/>
    <property type="project" value="TreeGrafter"/>
</dbReference>
<dbReference type="SUPFAM" id="SSF57667">
    <property type="entry name" value="beta-beta-alpha zinc fingers"/>
    <property type="match status" value="2"/>
</dbReference>
<name>V2XF75_MONRO</name>
<keyword evidence="1" id="KW-0479">Metal-binding</keyword>
<evidence type="ECO:0000256" key="2">
    <source>
        <dbReference type="ARBA" id="ARBA00022737"/>
    </source>
</evidence>
<sequence>MPPDPQIRQLRQITKKSGPFVCDTCHRTLSRGADLRRHAKTHLSKEKRAKVEHRCPEPGCTYKTLQPSNLKTHRNTHTGELPNKCPNCSRCFSDPGSLIRHRRSVHNYKPQERNYYVTGVARHVNAPIAADSPESGLDSTTSPSTSQRRSLSAPLSVSVDYATSPVEPAQELSVTLAPLAPSPSRSESRITLPGVSEILAGALHWQNDRRYSPYRRSSSHNGGGRHPAPSTSTAAFNRPSPPPLPDYQPSIYTYPPPLPPAGYSEVGPSRLTNPSRMETYLRL</sequence>
<keyword evidence="5" id="KW-0539">Nucleus</keyword>
<gene>
    <name evidence="9" type="ORF">Moror_2628</name>
</gene>
<dbReference type="OrthoDB" id="654211at2759"/>
<feature type="region of interest" description="Disordered" evidence="7">
    <location>
        <begin position="211"/>
        <end position="283"/>
    </location>
</feature>
<evidence type="ECO:0000259" key="8">
    <source>
        <dbReference type="PROSITE" id="PS50157"/>
    </source>
</evidence>
<organism evidence="9 10">
    <name type="scientific">Moniliophthora roreri (strain MCA 2997)</name>
    <name type="common">Cocoa frosty pod rot fungus</name>
    <name type="synonym">Crinipellis roreri</name>
    <dbReference type="NCBI Taxonomy" id="1381753"/>
    <lineage>
        <taxon>Eukaryota</taxon>
        <taxon>Fungi</taxon>
        <taxon>Dikarya</taxon>
        <taxon>Basidiomycota</taxon>
        <taxon>Agaricomycotina</taxon>
        <taxon>Agaricomycetes</taxon>
        <taxon>Agaricomycetidae</taxon>
        <taxon>Agaricales</taxon>
        <taxon>Marasmiineae</taxon>
        <taxon>Marasmiaceae</taxon>
        <taxon>Moniliophthora</taxon>
    </lineage>
</organism>
<feature type="domain" description="C2H2-type" evidence="8">
    <location>
        <begin position="83"/>
        <end position="111"/>
    </location>
</feature>
<evidence type="ECO:0000256" key="7">
    <source>
        <dbReference type="SAM" id="MobiDB-lite"/>
    </source>
</evidence>
<evidence type="ECO:0000313" key="9">
    <source>
        <dbReference type="EMBL" id="ESK91496.1"/>
    </source>
</evidence>
<evidence type="ECO:0000256" key="3">
    <source>
        <dbReference type="ARBA" id="ARBA00022771"/>
    </source>
</evidence>
<feature type="domain" description="C2H2-type" evidence="8">
    <location>
        <begin position="20"/>
        <end position="47"/>
    </location>
</feature>
<dbReference type="InterPro" id="IPR013087">
    <property type="entry name" value="Znf_C2H2_type"/>
</dbReference>
<keyword evidence="3 6" id="KW-0863">Zinc-finger</keyword>
<dbReference type="SMART" id="SM00355">
    <property type="entry name" value="ZnF_C2H2"/>
    <property type="match status" value="3"/>
</dbReference>
<keyword evidence="2" id="KW-0677">Repeat</keyword>
<reference evidence="9 10" key="1">
    <citation type="journal article" date="2014" name="BMC Genomics">
        <title>Genome and secretome analysis of the hemibiotrophic fungal pathogen, Moniliophthora roreri, which causes frosty pod rot disease of cacao: mechanisms of the biotrophic and necrotrophic phases.</title>
        <authorList>
            <person name="Meinhardt L.W."/>
            <person name="Costa G.G.L."/>
            <person name="Thomazella D.P.T."/>
            <person name="Teixeira P.J.P.L."/>
            <person name="Carazzolle M.F."/>
            <person name="Schuster S.C."/>
            <person name="Carlson J.E."/>
            <person name="Guiltinan M.J."/>
            <person name="Mieczkowski P."/>
            <person name="Farmer A."/>
            <person name="Ramaraj T."/>
            <person name="Crozier J."/>
            <person name="Davis R.E."/>
            <person name="Shao J."/>
            <person name="Melnick R.L."/>
            <person name="Pereira G.A.G."/>
            <person name="Bailey B.A."/>
        </authorList>
    </citation>
    <scope>NUCLEOTIDE SEQUENCE [LARGE SCALE GENOMIC DNA]</scope>
    <source>
        <strain evidence="9 10">MCA 2997</strain>
    </source>
</reference>
<keyword evidence="4" id="KW-0862">Zinc</keyword>
<evidence type="ECO:0000256" key="4">
    <source>
        <dbReference type="ARBA" id="ARBA00022833"/>
    </source>
</evidence>
<dbReference type="PANTHER" id="PTHR24388">
    <property type="entry name" value="ZINC FINGER PROTEIN"/>
    <property type="match status" value="1"/>
</dbReference>